<feature type="repeat" description="TPR" evidence="3">
    <location>
        <begin position="66"/>
        <end position="99"/>
    </location>
</feature>
<dbReference type="EMBL" id="CAACVI010000049">
    <property type="protein sequence ID" value="VEN75155.1"/>
    <property type="molecule type" value="Genomic_DNA"/>
</dbReference>
<dbReference type="InterPro" id="IPR011990">
    <property type="entry name" value="TPR-like_helical_dom_sf"/>
</dbReference>
<evidence type="ECO:0000256" key="1">
    <source>
        <dbReference type="ARBA" id="ARBA00022737"/>
    </source>
</evidence>
<accession>A0A484HL47</accession>
<protein>
    <submittedName>
        <fullName evidence="5">Uncharacterized protein</fullName>
    </submittedName>
</protein>
<feature type="repeat" description="TPR" evidence="3">
    <location>
        <begin position="136"/>
        <end position="169"/>
    </location>
</feature>
<feature type="repeat" description="TPR" evidence="3">
    <location>
        <begin position="170"/>
        <end position="203"/>
    </location>
</feature>
<name>A0A484HL47_9BACT</name>
<keyword evidence="2 3" id="KW-0802">TPR repeat</keyword>
<dbReference type="PROSITE" id="PS51257">
    <property type="entry name" value="PROKAR_LIPOPROTEIN"/>
    <property type="match status" value="1"/>
</dbReference>
<dbReference type="Pfam" id="PF13414">
    <property type="entry name" value="TPR_11"/>
    <property type="match status" value="1"/>
</dbReference>
<gene>
    <name evidence="5" type="ORF">EPICR_60143</name>
</gene>
<keyword evidence="4" id="KW-0732">Signal</keyword>
<evidence type="ECO:0000256" key="4">
    <source>
        <dbReference type="SAM" id="SignalP"/>
    </source>
</evidence>
<reference evidence="5" key="1">
    <citation type="submission" date="2019-01" db="EMBL/GenBank/DDBJ databases">
        <authorList>
            <consortium name="Genoscope - CEA"/>
            <person name="William W."/>
        </authorList>
    </citation>
    <scope>NUCLEOTIDE SEQUENCE</scope>
    <source>
        <strain evidence="5">CR-1</strain>
    </source>
</reference>
<dbReference type="InterPro" id="IPR013105">
    <property type="entry name" value="TPR_2"/>
</dbReference>
<dbReference type="PANTHER" id="PTHR12558:SF33">
    <property type="entry name" value="BLL7664 PROTEIN"/>
    <property type="match status" value="1"/>
</dbReference>
<feature type="signal peptide" evidence="4">
    <location>
        <begin position="1"/>
        <end position="22"/>
    </location>
</feature>
<dbReference type="Gene3D" id="1.25.40.10">
    <property type="entry name" value="Tetratricopeptide repeat domain"/>
    <property type="match status" value="2"/>
</dbReference>
<proteinExistence type="predicted"/>
<evidence type="ECO:0000256" key="2">
    <source>
        <dbReference type="ARBA" id="ARBA00022803"/>
    </source>
</evidence>
<evidence type="ECO:0000256" key="3">
    <source>
        <dbReference type="PROSITE-ProRule" id="PRU00339"/>
    </source>
</evidence>
<dbReference type="SUPFAM" id="SSF48452">
    <property type="entry name" value="TPR-like"/>
    <property type="match status" value="1"/>
</dbReference>
<dbReference type="Pfam" id="PF13432">
    <property type="entry name" value="TPR_16"/>
    <property type="match status" value="1"/>
</dbReference>
<keyword evidence="1" id="KW-0677">Repeat</keyword>
<dbReference type="InterPro" id="IPR019734">
    <property type="entry name" value="TPR_rpt"/>
</dbReference>
<dbReference type="AlphaFoldDB" id="A0A484HL47"/>
<dbReference type="SMART" id="SM00028">
    <property type="entry name" value="TPR"/>
    <property type="match status" value="6"/>
</dbReference>
<feature type="chain" id="PRO_5019813579" evidence="4">
    <location>
        <begin position="23"/>
        <end position="255"/>
    </location>
</feature>
<dbReference type="Pfam" id="PF07719">
    <property type="entry name" value="TPR_2"/>
    <property type="match status" value="1"/>
</dbReference>
<dbReference type="PROSITE" id="PS50005">
    <property type="entry name" value="TPR"/>
    <property type="match status" value="4"/>
</dbReference>
<evidence type="ECO:0000313" key="5">
    <source>
        <dbReference type="EMBL" id="VEN75155.1"/>
    </source>
</evidence>
<organism evidence="5">
    <name type="scientific">uncultured Desulfobacteraceae bacterium</name>
    <dbReference type="NCBI Taxonomy" id="218296"/>
    <lineage>
        <taxon>Bacteria</taxon>
        <taxon>Pseudomonadati</taxon>
        <taxon>Thermodesulfobacteriota</taxon>
        <taxon>Desulfobacteria</taxon>
        <taxon>Desulfobacterales</taxon>
        <taxon>Desulfobacteraceae</taxon>
        <taxon>environmental samples</taxon>
    </lineage>
</organism>
<dbReference type="PANTHER" id="PTHR12558">
    <property type="entry name" value="CELL DIVISION CYCLE 16,23,27"/>
    <property type="match status" value="1"/>
</dbReference>
<feature type="repeat" description="TPR" evidence="3">
    <location>
        <begin position="32"/>
        <end position="65"/>
    </location>
</feature>
<sequence>MRPRVRILVAAWAALALLASCAADLETRRIRADAIRKVGEAHMASRDYTSALGEFLKAKDLFPEDPALLNNLGLAYMAKNRLEAAEASFKNALALKPNYAEAWNNLGSAYLAMKKWDAAIAAIGRVTDNLLYATPHYSLANLGWAHYNKKNYAQAVIHYQKALKLAPGFEMALRDLGRTYMAMGKIPQAAATLSKGVRVAPRNAEMAFYLAKALAASGDDEGAARQFDRALRLWPGCPCAPEAQREISRIEKKIR</sequence>